<evidence type="ECO:0000313" key="2">
    <source>
        <dbReference type="Proteomes" id="UP000286715"/>
    </source>
</evidence>
<proteinExistence type="predicted"/>
<comment type="caution">
    <text evidence="1">The sequence shown here is derived from an EMBL/GenBank/DDBJ whole genome shotgun (WGS) entry which is preliminary data.</text>
</comment>
<dbReference type="Proteomes" id="UP000286715">
    <property type="component" value="Unassembled WGS sequence"/>
</dbReference>
<sequence>MRNPGLYTHLSMKLPTFYAANIIIFCPVLPFDFDKISADIQRQLSDQLPTTAGKLAVDFFKKNFHDEGFTDRSFEPWPEVKRRLDPRTKGAARTRKILTGSTGDLGESPAYRLDQPGSVTIYAEAFSPSGFNYAPVHNYGATDTGRLRRTVIPQRKFIGPSFTLEQSITDLLHQVIASLLSPR</sequence>
<organism evidence="1 2">
    <name type="scientific">Thermaurantimonas aggregans</name>
    <dbReference type="NCBI Taxonomy" id="2173829"/>
    <lineage>
        <taxon>Bacteria</taxon>
        <taxon>Pseudomonadati</taxon>
        <taxon>Bacteroidota</taxon>
        <taxon>Flavobacteriia</taxon>
        <taxon>Flavobacteriales</taxon>
        <taxon>Schleiferiaceae</taxon>
        <taxon>Thermaurantimonas</taxon>
    </lineage>
</organism>
<dbReference type="AlphaFoldDB" id="A0A401XI37"/>
<gene>
    <name evidence="1" type="ORF">JCM31826_01430</name>
</gene>
<evidence type="ECO:0000313" key="1">
    <source>
        <dbReference type="EMBL" id="GCD76661.1"/>
    </source>
</evidence>
<name>A0A401XI37_9FLAO</name>
<accession>A0A401XI37</accession>
<dbReference type="EMBL" id="BHZE01000001">
    <property type="protein sequence ID" value="GCD76661.1"/>
    <property type="molecule type" value="Genomic_DNA"/>
</dbReference>
<evidence type="ECO:0008006" key="3">
    <source>
        <dbReference type="Google" id="ProtNLM"/>
    </source>
</evidence>
<reference evidence="1 2" key="1">
    <citation type="submission" date="2018-11" db="EMBL/GenBank/DDBJ databases">
        <title>Schleiferia aggregans sp. nov., a moderately thermophilic heterotrophic bacterium isolated from microbial mats at a terrestrial hot spring.</title>
        <authorList>
            <person name="Iino T."/>
            <person name="Ohkuma M."/>
            <person name="Haruta S."/>
        </authorList>
    </citation>
    <scope>NUCLEOTIDE SEQUENCE [LARGE SCALE GENOMIC DNA]</scope>
    <source>
        <strain evidence="1 2">LA</strain>
    </source>
</reference>
<protein>
    <recommendedName>
        <fullName evidence="3">Virion morphogenesis protein</fullName>
    </recommendedName>
</protein>
<keyword evidence="2" id="KW-1185">Reference proteome</keyword>